<dbReference type="PROSITE" id="PS00626">
    <property type="entry name" value="RCC1_2"/>
    <property type="match status" value="3"/>
</dbReference>
<evidence type="ECO:0000256" key="2">
    <source>
        <dbReference type="ARBA" id="ARBA00022737"/>
    </source>
</evidence>
<keyword evidence="3 4" id="KW-0833">Ubl conjugation pathway</keyword>
<dbReference type="InterPro" id="IPR035983">
    <property type="entry name" value="Hect_E3_ubiquitin_ligase"/>
</dbReference>
<dbReference type="Gene3D" id="2.130.10.30">
    <property type="entry name" value="Regulator of chromosome condensation 1/beta-lactamase-inhibitor protein II"/>
    <property type="match status" value="1"/>
</dbReference>
<dbReference type="Gene3D" id="3.30.2410.10">
    <property type="entry name" value="Hect, E3 ligase catalytic domain"/>
    <property type="match status" value="1"/>
</dbReference>
<evidence type="ECO:0000256" key="4">
    <source>
        <dbReference type="PROSITE-ProRule" id="PRU00104"/>
    </source>
</evidence>
<dbReference type="InterPro" id="IPR051709">
    <property type="entry name" value="Ub-ligase/GTPase-reg"/>
</dbReference>
<dbReference type="PROSITE" id="PS50237">
    <property type="entry name" value="HECT"/>
    <property type="match status" value="1"/>
</dbReference>
<dbReference type="Proteomes" id="UP000265200">
    <property type="component" value="Chromosome 6"/>
</dbReference>
<dbReference type="PROSITE" id="PS50012">
    <property type="entry name" value="RCC1_3"/>
    <property type="match status" value="5"/>
</dbReference>
<proteinExistence type="predicted"/>
<feature type="repeat" description="RCC1" evidence="5">
    <location>
        <begin position="195"/>
        <end position="246"/>
    </location>
</feature>
<dbReference type="FunFam" id="3.30.2410.10:FF:000003">
    <property type="entry name" value="probable E3 ubiquitin-protein ligase HERC4 isoform X1"/>
    <property type="match status" value="1"/>
</dbReference>
<keyword evidence="1" id="KW-0808">Transferase</keyword>
<dbReference type="Gene3D" id="3.90.1750.10">
    <property type="entry name" value="Hect, E3 ligase catalytic domains"/>
    <property type="match status" value="1"/>
</dbReference>
<reference evidence="7" key="3">
    <citation type="submission" date="2025-08" db="UniProtKB">
        <authorList>
            <consortium name="Ensembl"/>
        </authorList>
    </citation>
    <scope>IDENTIFICATION</scope>
    <source>
        <strain evidence="7">HSOK</strain>
    </source>
</reference>
<dbReference type="InterPro" id="IPR000569">
    <property type="entry name" value="HECT_dom"/>
</dbReference>
<dbReference type="GO" id="GO:0004842">
    <property type="term" value="F:ubiquitin-protein transferase activity"/>
    <property type="evidence" value="ECO:0007669"/>
    <property type="project" value="InterPro"/>
</dbReference>
<dbReference type="SUPFAM" id="SSF56204">
    <property type="entry name" value="Hect, E3 ligase catalytic domain"/>
    <property type="match status" value="1"/>
</dbReference>
<dbReference type="PANTHER" id="PTHR45622:SF73">
    <property type="entry name" value="E3 UBIQUITIN-PROTEIN LIGASE HERC4-LIKE ISOFORM X1-RELATED"/>
    <property type="match status" value="1"/>
</dbReference>
<feature type="domain" description="HECT" evidence="6">
    <location>
        <begin position="683"/>
        <end position="1007"/>
    </location>
</feature>
<reference key="1">
    <citation type="journal article" date="2007" name="Nature">
        <title>The medaka draft genome and insights into vertebrate genome evolution.</title>
        <authorList>
            <person name="Kasahara M."/>
            <person name="Naruse K."/>
            <person name="Sasaki S."/>
            <person name="Nakatani Y."/>
            <person name="Qu W."/>
            <person name="Ahsan B."/>
            <person name="Yamada T."/>
            <person name="Nagayasu Y."/>
            <person name="Doi K."/>
            <person name="Kasai Y."/>
            <person name="Jindo T."/>
            <person name="Kobayashi D."/>
            <person name="Shimada A."/>
            <person name="Toyoda A."/>
            <person name="Kuroki Y."/>
            <person name="Fujiyama A."/>
            <person name="Sasaki T."/>
            <person name="Shimizu A."/>
            <person name="Asakawa S."/>
            <person name="Shimizu N."/>
            <person name="Hashimoto S."/>
            <person name="Yang J."/>
            <person name="Lee Y."/>
            <person name="Matsushima K."/>
            <person name="Sugano S."/>
            <person name="Sakaizumi M."/>
            <person name="Narita T."/>
            <person name="Ohishi K."/>
            <person name="Haga S."/>
            <person name="Ohta F."/>
            <person name="Nomoto H."/>
            <person name="Nogata K."/>
            <person name="Morishita T."/>
            <person name="Endo T."/>
            <person name="Shin-I T."/>
            <person name="Takeda H."/>
            <person name="Morishita S."/>
            <person name="Kohara Y."/>
        </authorList>
    </citation>
    <scope>NUCLEOTIDE SEQUENCE [LARGE SCALE GENOMIC DNA]</scope>
    <source>
        <strain>Hd-rR</strain>
    </source>
</reference>
<dbReference type="PRINTS" id="PR00633">
    <property type="entry name" value="RCCNDNSATION"/>
</dbReference>
<dbReference type="InterPro" id="IPR058923">
    <property type="entry name" value="RCC1-like_dom"/>
</dbReference>
<dbReference type="SUPFAM" id="SSF50985">
    <property type="entry name" value="RCC1/BLIP-II"/>
    <property type="match status" value="1"/>
</dbReference>
<evidence type="ECO:0000259" key="6">
    <source>
        <dbReference type="PROSITE" id="PS50237"/>
    </source>
</evidence>
<dbReference type="InterPro" id="IPR009091">
    <property type="entry name" value="RCC1/BLIP-II"/>
</dbReference>
<dbReference type="Pfam" id="PF00632">
    <property type="entry name" value="HECT"/>
    <property type="match status" value="1"/>
</dbReference>
<dbReference type="Pfam" id="PF25390">
    <property type="entry name" value="WD40_RLD"/>
    <property type="match status" value="1"/>
</dbReference>
<keyword evidence="2" id="KW-0677">Repeat</keyword>
<protein>
    <submittedName>
        <fullName evidence="7">Probable E3 ubiquitin-protein ligase HERC4</fullName>
    </submittedName>
</protein>
<sequence length="1007" mass="114194">MRFRGSMLAWGEDCRRGFRLMDSGGDGVPLLHVSFHIADLSAGRGALAFAKTNGNAFVMPTSDGENGARVRGKQKFVKCKEKIEAVGCGDDEVILLSEKGSVYRVDVTQTLYLPRMLEAFCRIPVSQVACGSRHTVALTKDGQVYTWGQNSRGQLGLGKKGRSISSPQCVRSLSGMPLVQVSAGGEHSFALSVSGSVFGWGRNDCGQLGLGDSQDRCTPTSVDSLNLKKTTSISCGKDHTAILTKHGTVFTFGSGQFGQLGHSSSRNELRPRLVAELWGAKVTRIACGRYHTLVLQENNKIYSFGCNDQNQLGRSNDSHPTVPLPVLLPPDIGGTKIRTIFAGENCSFALLTTDEKFHRDSNCDNANNKAQLCLENMVKRWTSESDMKTWKKTKQEIQRTFSSASCLNRSFLEKKDKHFQTSPKYHGLDLKRAQLAFKKLVKKKNVWEEVEAALLRLLPLLDKNPVGVEGLRIYLLLNELLRATQTQNPQQSIKLAEVVAAAVTRLSGKNLQVIGDWWSSLMPSRMVRHVNVWKKAVSAMLSSEDGSHTPAVRNLLLVLQYMYNVNSRVAECQRLPDSVFCLKLSEAFLDEDGIRWYLRSHGEMMMSEPRVLPNFSFVMDLKAKMLIFQKMCDATKVEKALGDLSSLLWSYMWDTPDNLLGLVLDVRRASVLEDTFEQLAATQQEDYKKSLVVIFDDNPEFDEVYIKDFFYEVFHEIVSPEYGMFMFNDSKTLAWFPSKAQQEDQRFFLFGVLCGLALYNQVIIFLPFPLVLFKKLLGVTPSLEDLTEFSPSEYKTLHCILYEYTDDVLENLFIDFQITWDKTCIDLDPAFPEKPVTGQNKKEFVDAYVNYAFNTSVKRIFQEFARGFFKVCDRELVKLFRPEELHRALVGNDFHDWEKLKQNTLYDGGYNPSHPNILMFWEVFDELSENQKMAFVWFVTGFERLPISALDKIKISTKKISEDFGDRYYPESETCFRLLVLPLYSSKEIMKEKLVEALSSNRKYSQC</sequence>
<dbReference type="SMART" id="SM00119">
    <property type="entry name" value="HECTc"/>
    <property type="match status" value="1"/>
</dbReference>
<dbReference type="CDD" id="cd00078">
    <property type="entry name" value="HECTc"/>
    <property type="match status" value="1"/>
</dbReference>
<feature type="repeat" description="RCC1" evidence="5">
    <location>
        <begin position="247"/>
        <end position="298"/>
    </location>
</feature>
<feature type="repeat" description="RCC1" evidence="5">
    <location>
        <begin position="81"/>
        <end position="141"/>
    </location>
</feature>
<feature type="repeat" description="RCC1" evidence="5">
    <location>
        <begin position="142"/>
        <end position="194"/>
    </location>
</feature>
<organism evidence="7 8">
    <name type="scientific">Oryzias latipes</name>
    <name type="common">Japanese rice fish</name>
    <name type="synonym">Japanese killifish</name>
    <dbReference type="NCBI Taxonomy" id="8090"/>
    <lineage>
        <taxon>Eukaryota</taxon>
        <taxon>Metazoa</taxon>
        <taxon>Chordata</taxon>
        <taxon>Craniata</taxon>
        <taxon>Vertebrata</taxon>
        <taxon>Euteleostomi</taxon>
        <taxon>Actinopterygii</taxon>
        <taxon>Neopterygii</taxon>
        <taxon>Teleostei</taxon>
        <taxon>Neoteleostei</taxon>
        <taxon>Acanthomorphata</taxon>
        <taxon>Ovalentaria</taxon>
        <taxon>Atherinomorphae</taxon>
        <taxon>Beloniformes</taxon>
        <taxon>Adrianichthyidae</taxon>
        <taxon>Oryziinae</taxon>
        <taxon>Oryzias</taxon>
    </lineage>
</organism>
<reference evidence="7 8" key="2">
    <citation type="submission" date="2017-04" db="EMBL/GenBank/DDBJ databases">
        <title>CpG methylation of centromeres and impact of large insertions on vertebrate speciation.</title>
        <authorList>
            <person name="Ichikawa K."/>
            <person name="Yoshimura J."/>
            <person name="Morishita S."/>
        </authorList>
    </citation>
    <scope>NUCLEOTIDE SEQUENCE</scope>
    <source>
        <strain evidence="7 8">HSOK</strain>
    </source>
</reference>
<dbReference type="AlphaFoldDB" id="A0A3P9HPB5"/>
<evidence type="ECO:0000313" key="8">
    <source>
        <dbReference type="Proteomes" id="UP000265200"/>
    </source>
</evidence>
<dbReference type="Gene3D" id="3.30.2160.10">
    <property type="entry name" value="Hect, E3 ligase catalytic domain"/>
    <property type="match status" value="1"/>
</dbReference>
<evidence type="ECO:0000256" key="3">
    <source>
        <dbReference type="ARBA" id="ARBA00022786"/>
    </source>
</evidence>
<evidence type="ECO:0000256" key="5">
    <source>
        <dbReference type="PROSITE-ProRule" id="PRU00235"/>
    </source>
</evidence>
<dbReference type="InterPro" id="IPR000408">
    <property type="entry name" value="Reg_chr_condens"/>
</dbReference>
<feature type="repeat" description="RCC1" evidence="5">
    <location>
        <begin position="299"/>
        <end position="353"/>
    </location>
</feature>
<name>A0A3P9HPB5_ORYLA</name>
<reference evidence="7" key="4">
    <citation type="submission" date="2025-09" db="UniProtKB">
        <authorList>
            <consortium name="Ensembl"/>
        </authorList>
    </citation>
    <scope>IDENTIFICATION</scope>
    <source>
        <strain evidence="7">HSOK</strain>
    </source>
</reference>
<evidence type="ECO:0000256" key="1">
    <source>
        <dbReference type="ARBA" id="ARBA00022679"/>
    </source>
</evidence>
<evidence type="ECO:0000313" key="7">
    <source>
        <dbReference type="Ensembl" id="ENSORLP00015009514.1"/>
    </source>
</evidence>
<dbReference type="PANTHER" id="PTHR45622">
    <property type="entry name" value="UBIQUITIN-PROTEIN LIGASE E3A-RELATED"/>
    <property type="match status" value="1"/>
</dbReference>
<feature type="active site" description="Glycyl thioester intermediate" evidence="4">
    <location>
        <position position="975"/>
    </location>
</feature>
<accession>A0A3P9HPB5</accession>
<dbReference type="Ensembl" id="ENSORLT00015031411.1">
    <property type="protein sequence ID" value="ENSORLP00015009514.1"/>
    <property type="gene ID" value="ENSORLG00015010325.1"/>
</dbReference>